<organism evidence="2">
    <name type="scientific">Anopheles sinensis</name>
    <name type="common">Mosquito</name>
    <dbReference type="NCBI Taxonomy" id="74873"/>
    <lineage>
        <taxon>Eukaryota</taxon>
        <taxon>Metazoa</taxon>
        <taxon>Ecdysozoa</taxon>
        <taxon>Arthropoda</taxon>
        <taxon>Hexapoda</taxon>
        <taxon>Insecta</taxon>
        <taxon>Pterygota</taxon>
        <taxon>Neoptera</taxon>
        <taxon>Endopterygota</taxon>
        <taxon>Diptera</taxon>
        <taxon>Nematocera</taxon>
        <taxon>Culicoidea</taxon>
        <taxon>Culicidae</taxon>
        <taxon>Anophelinae</taxon>
        <taxon>Anopheles</taxon>
    </lineage>
</organism>
<name>A0A084VT51_ANOSI</name>
<dbReference type="Proteomes" id="UP000030765">
    <property type="component" value="Unassembled WGS sequence"/>
</dbReference>
<proteinExistence type="predicted"/>
<evidence type="ECO:0000313" key="2">
    <source>
        <dbReference type="EMBL" id="KFB41145.1"/>
    </source>
</evidence>
<dbReference type="EnsemblMetazoa" id="ASIC008692-RA">
    <property type="protein sequence ID" value="ASIC008692-PA"/>
    <property type="gene ID" value="ASIC008692"/>
</dbReference>
<dbReference type="AlphaFoldDB" id="A0A084VT51"/>
<protein>
    <submittedName>
        <fullName evidence="2 3">Uncharacterized protein</fullName>
    </submittedName>
</protein>
<evidence type="ECO:0000256" key="1">
    <source>
        <dbReference type="SAM" id="MobiDB-lite"/>
    </source>
</evidence>
<sequence>MPSGNYTSWTGPDLRHRFVHTRSSVGISGDGSVCLLRDPTFRLEDIDTAPVPSPETGRTHHPDDNTRSVDARLSKALHSRRPAFCLAKSSFEALDLRLQMALCLTGRECHSLATKKRNISFTSSEEQKKRKDVAFV</sequence>
<reference evidence="2 4" key="1">
    <citation type="journal article" date="2014" name="BMC Genomics">
        <title>Genome sequence of Anopheles sinensis provides insight into genetics basis of mosquito competence for malaria parasites.</title>
        <authorList>
            <person name="Zhou D."/>
            <person name="Zhang D."/>
            <person name="Ding G."/>
            <person name="Shi L."/>
            <person name="Hou Q."/>
            <person name="Ye Y."/>
            <person name="Xu Y."/>
            <person name="Zhou H."/>
            <person name="Xiong C."/>
            <person name="Li S."/>
            <person name="Yu J."/>
            <person name="Hong S."/>
            <person name="Yu X."/>
            <person name="Zou P."/>
            <person name="Chen C."/>
            <person name="Chang X."/>
            <person name="Wang W."/>
            <person name="Lv Y."/>
            <person name="Sun Y."/>
            <person name="Ma L."/>
            <person name="Shen B."/>
            <person name="Zhu C."/>
        </authorList>
    </citation>
    <scope>NUCLEOTIDE SEQUENCE [LARGE SCALE GENOMIC DNA]</scope>
</reference>
<dbReference type="EMBL" id="KE525060">
    <property type="protein sequence ID" value="KFB41145.1"/>
    <property type="molecule type" value="Genomic_DNA"/>
</dbReference>
<feature type="region of interest" description="Disordered" evidence="1">
    <location>
        <begin position="45"/>
        <end position="68"/>
    </location>
</feature>
<reference evidence="3" key="2">
    <citation type="submission" date="2020-05" db="UniProtKB">
        <authorList>
            <consortium name="EnsemblMetazoa"/>
        </authorList>
    </citation>
    <scope>IDENTIFICATION</scope>
</reference>
<dbReference type="VEuPathDB" id="VectorBase:ASIC008692"/>
<accession>A0A084VT51</accession>
<keyword evidence="4" id="KW-1185">Reference proteome</keyword>
<dbReference type="EMBL" id="ATLV01016184">
    <property type="status" value="NOT_ANNOTATED_CDS"/>
    <property type="molecule type" value="Genomic_DNA"/>
</dbReference>
<evidence type="ECO:0000313" key="4">
    <source>
        <dbReference type="Proteomes" id="UP000030765"/>
    </source>
</evidence>
<gene>
    <name evidence="2" type="ORF">ZHAS_00008692</name>
</gene>
<feature type="compositionally biased region" description="Basic and acidic residues" evidence="1">
    <location>
        <begin position="57"/>
        <end position="68"/>
    </location>
</feature>
<evidence type="ECO:0000313" key="3">
    <source>
        <dbReference type="EnsemblMetazoa" id="ASIC008692-PA"/>
    </source>
</evidence>